<evidence type="ECO:0000259" key="8">
    <source>
        <dbReference type="Pfam" id="PF01435"/>
    </source>
</evidence>
<accession>A0A8H7PRR1</accession>
<keyword evidence="7" id="KW-1133">Transmembrane helix</keyword>
<evidence type="ECO:0000313" key="9">
    <source>
        <dbReference type="EMBL" id="KAG2178693.1"/>
    </source>
</evidence>
<dbReference type="GO" id="GO:0004222">
    <property type="term" value="F:metalloendopeptidase activity"/>
    <property type="evidence" value="ECO:0007669"/>
    <property type="project" value="InterPro"/>
</dbReference>
<dbReference type="PANTHER" id="PTHR22726">
    <property type="entry name" value="METALLOENDOPEPTIDASE OMA1"/>
    <property type="match status" value="1"/>
</dbReference>
<dbReference type="PANTHER" id="PTHR22726:SF18">
    <property type="entry name" value="PEPTIDASE M48 DOMAIN-CONTAINING PROTEIN"/>
    <property type="match status" value="1"/>
</dbReference>
<protein>
    <recommendedName>
        <fullName evidence="8">Peptidase M48 domain-containing protein</fullName>
    </recommendedName>
</protein>
<gene>
    <name evidence="9" type="ORF">INT44_001846</name>
</gene>
<evidence type="ECO:0000256" key="2">
    <source>
        <dbReference type="ARBA" id="ARBA00022670"/>
    </source>
</evidence>
<evidence type="ECO:0000256" key="7">
    <source>
        <dbReference type="SAM" id="Phobius"/>
    </source>
</evidence>
<evidence type="ECO:0000313" key="10">
    <source>
        <dbReference type="Proteomes" id="UP000612746"/>
    </source>
</evidence>
<dbReference type="Proteomes" id="UP000612746">
    <property type="component" value="Unassembled WGS sequence"/>
</dbReference>
<dbReference type="GO" id="GO:0005743">
    <property type="term" value="C:mitochondrial inner membrane"/>
    <property type="evidence" value="ECO:0007669"/>
    <property type="project" value="TreeGrafter"/>
</dbReference>
<dbReference type="EMBL" id="JAEPRA010000011">
    <property type="protein sequence ID" value="KAG2178693.1"/>
    <property type="molecule type" value="Genomic_DNA"/>
</dbReference>
<name>A0A8H7PRR1_9FUNG</name>
<keyword evidence="2" id="KW-0645">Protease</keyword>
<dbReference type="AlphaFoldDB" id="A0A8H7PRR1"/>
<keyword evidence="5" id="KW-0862">Zinc</keyword>
<evidence type="ECO:0000256" key="6">
    <source>
        <dbReference type="ARBA" id="ARBA00023049"/>
    </source>
</evidence>
<keyword evidence="7" id="KW-0812">Transmembrane</keyword>
<evidence type="ECO:0000256" key="1">
    <source>
        <dbReference type="ARBA" id="ARBA00001947"/>
    </source>
</evidence>
<keyword evidence="6" id="KW-0482">Metalloprotease</keyword>
<comment type="cofactor">
    <cofactor evidence="1">
        <name>Zn(2+)</name>
        <dbReference type="ChEBI" id="CHEBI:29105"/>
    </cofactor>
</comment>
<reference evidence="9" key="1">
    <citation type="submission" date="2020-12" db="EMBL/GenBank/DDBJ databases">
        <title>Metabolic potential, ecology and presence of endohyphal bacteria is reflected in genomic diversity of Mucoromycotina.</title>
        <authorList>
            <person name="Muszewska A."/>
            <person name="Okrasinska A."/>
            <person name="Steczkiewicz K."/>
            <person name="Drgas O."/>
            <person name="Orlowska M."/>
            <person name="Perlinska-Lenart U."/>
            <person name="Aleksandrzak-Piekarczyk T."/>
            <person name="Szatraj K."/>
            <person name="Zielenkiewicz U."/>
            <person name="Pilsyk S."/>
            <person name="Malc E."/>
            <person name="Mieczkowski P."/>
            <person name="Kruszewska J.S."/>
            <person name="Biernat P."/>
            <person name="Pawlowska J."/>
        </authorList>
    </citation>
    <scope>NUCLEOTIDE SEQUENCE</scope>
    <source>
        <strain evidence="9">WA0000051536</strain>
    </source>
</reference>
<keyword evidence="4" id="KW-0378">Hydrolase</keyword>
<evidence type="ECO:0000256" key="3">
    <source>
        <dbReference type="ARBA" id="ARBA00022723"/>
    </source>
</evidence>
<feature type="transmembrane region" description="Helical" evidence="7">
    <location>
        <begin position="114"/>
        <end position="131"/>
    </location>
</feature>
<keyword evidence="3" id="KW-0479">Metal-binding</keyword>
<dbReference type="GO" id="GO:0046872">
    <property type="term" value="F:metal ion binding"/>
    <property type="evidence" value="ECO:0007669"/>
    <property type="project" value="UniProtKB-KW"/>
</dbReference>
<comment type="caution">
    <text evidence="9">The sequence shown here is derived from an EMBL/GenBank/DDBJ whole genome shotgun (WGS) entry which is preliminary data.</text>
</comment>
<evidence type="ECO:0000256" key="5">
    <source>
        <dbReference type="ARBA" id="ARBA00022833"/>
    </source>
</evidence>
<keyword evidence="10" id="KW-1185">Reference proteome</keyword>
<evidence type="ECO:0000256" key="4">
    <source>
        <dbReference type="ARBA" id="ARBA00022801"/>
    </source>
</evidence>
<dbReference type="OrthoDB" id="7464992at2759"/>
<dbReference type="CDD" id="cd07331">
    <property type="entry name" value="M48C_Oma1_like"/>
    <property type="match status" value="1"/>
</dbReference>
<organism evidence="9 10">
    <name type="scientific">Umbelopsis vinacea</name>
    <dbReference type="NCBI Taxonomy" id="44442"/>
    <lineage>
        <taxon>Eukaryota</taxon>
        <taxon>Fungi</taxon>
        <taxon>Fungi incertae sedis</taxon>
        <taxon>Mucoromycota</taxon>
        <taxon>Mucoromycotina</taxon>
        <taxon>Umbelopsidomycetes</taxon>
        <taxon>Umbelopsidales</taxon>
        <taxon>Umbelopsidaceae</taxon>
        <taxon>Umbelopsis</taxon>
    </lineage>
</organism>
<dbReference type="GO" id="GO:0006515">
    <property type="term" value="P:protein quality control for misfolded or incompletely synthesized proteins"/>
    <property type="evidence" value="ECO:0007669"/>
    <property type="project" value="TreeGrafter"/>
</dbReference>
<dbReference type="GO" id="GO:0034982">
    <property type="term" value="P:mitochondrial protein processing"/>
    <property type="evidence" value="ECO:0007669"/>
    <property type="project" value="TreeGrafter"/>
</dbReference>
<feature type="domain" description="Peptidase M48" evidence="8">
    <location>
        <begin position="210"/>
        <end position="430"/>
    </location>
</feature>
<dbReference type="InterPro" id="IPR051156">
    <property type="entry name" value="Mito/Outer_Membr_Metalloprot"/>
</dbReference>
<dbReference type="Pfam" id="PF01435">
    <property type="entry name" value="Peptidase_M48"/>
    <property type="match status" value="1"/>
</dbReference>
<proteinExistence type="predicted"/>
<keyword evidence="7" id="KW-0472">Membrane</keyword>
<dbReference type="InterPro" id="IPR001915">
    <property type="entry name" value="Peptidase_M48"/>
</dbReference>
<sequence>MLKTTTFTSAIKSCSSLRTFPIRTLSRHSAYRPFSPHLSTPLRNTIKTTQFSTVNYRNFHTTSPRNVPIIPIPAAILALLKSGKLVSLVSLSSKTSLTLLPHSIFRKYKFSTKVFASIPVIGIVLLLTVGLDQAPNTDRLRLVYLSEEEELEVVTLEVDQLLGSQSGLIAPKENEYVQWLQNIADNIARVSVDDIRDPVREYDPEDPKIKSYDVNIICDSSTLNAMCAGNKILVYDLMISYLGFDTDMMAVIMSHEIAHSIQRHFVETHGIASFMLMLGDISRGILWTVTESLGPYVNQKLNEWISGFITMETETTYNRVLEKEADLVGLMLMAKAGYDPRMALTVWSKMAELDIQSDSNSAIAGQVAKEKIESSSDEMKQSVAEVTQQQRQGANGDLNLSVKEFVERLLSSWFGSTHPPSAERVDYMREHLPAAIEIYEKSIAMNGKPIGYEAPKEEVPMEEPNRNGSFLDNTFIQWLTGFFVYNGNQTADT</sequence>